<dbReference type="Proteomes" id="UP001499974">
    <property type="component" value="Unassembled WGS sequence"/>
</dbReference>
<evidence type="ECO:0000259" key="1">
    <source>
        <dbReference type="PROSITE" id="PS50801"/>
    </source>
</evidence>
<sequence length="123" mass="13324">MNVLRTDAPSVSVHRYWFGAWTVVRVEGEMDVQAQPLIEHLVGGDRFIAFELDAVTFVDACGLGTLLSRQRRARAAGGLVQLIEPAAPVRRLLWLTGSAGHFPVVPADRAVAVLMGTGPWSGF</sequence>
<dbReference type="Gene3D" id="3.30.750.24">
    <property type="entry name" value="STAS domain"/>
    <property type="match status" value="1"/>
</dbReference>
<reference evidence="3" key="1">
    <citation type="journal article" date="2019" name="Int. J. Syst. Evol. Microbiol.">
        <title>The Global Catalogue of Microorganisms (GCM) 10K type strain sequencing project: providing services to taxonomists for standard genome sequencing and annotation.</title>
        <authorList>
            <consortium name="The Broad Institute Genomics Platform"/>
            <consortium name="The Broad Institute Genome Sequencing Center for Infectious Disease"/>
            <person name="Wu L."/>
            <person name="Ma J."/>
        </authorList>
    </citation>
    <scope>NUCLEOTIDE SEQUENCE [LARGE SCALE GENOMIC DNA]</scope>
    <source>
        <strain evidence="3">JCM 18531</strain>
    </source>
</reference>
<evidence type="ECO:0000313" key="3">
    <source>
        <dbReference type="Proteomes" id="UP001499974"/>
    </source>
</evidence>
<dbReference type="RefSeq" id="WP_345523968.1">
    <property type="nucleotide sequence ID" value="NZ_BAABKM010000005.1"/>
</dbReference>
<evidence type="ECO:0000313" key="2">
    <source>
        <dbReference type="EMBL" id="GAA4719769.1"/>
    </source>
</evidence>
<gene>
    <name evidence="2" type="ORF">GCM10023349_44800</name>
</gene>
<accession>A0ABP8Y3A2</accession>
<keyword evidence="3" id="KW-1185">Reference proteome</keyword>
<proteinExistence type="predicted"/>
<dbReference type="InterPro" id="IPR002645">
    <property type="entry name" value="STAS_dom"/>
</dbReference>
<protein>
    <recommendedName>
        <fullName evidence="1">STAS domain-containing protein</fullName>
    </recommendedName>
</protein>
<dbReference type="InterPro" id="IPR036513">
    <property type="entry name" value="STAS_dom_sf"/>
</dbReference>
<comment type="caution">
    <text evidence="2">The sequence shown here is derived from an EMBL/GenBank/DDBJ whole genome shotgun (WGS) entry which is preliminary data.</text>
</comment>
<name>A0ABP8Y3A2_9ACTN</name>
<dbReference type="EMBL" id="BAABKM010000005">
    <property type="protein sequence ID" value="GAA4719769.1"/>
    <property type="molecule type" value="Genomic_DNA"/>
</dbReference>
<organism evidence="2 3">
    <name type="scientific">Nocardioides conyzicola</name>
    <dbReference type="NCBI Taxonomy" id="1651781"/>
    <lineage>
        <taxon>Bacteria</taxon>
        <taxon>Bacillati</taxon>
        <taxon>Actinomycetota</taxon>
        <taxon>Actinomycetes</taxon>
        <taxon>Propionibacteriales</taxon>
        <taxon>Nocardioidaceae</taxon>
        <taxon>Nocardioides</taxon>
    </lineage>
</organism>
<dbReference type="PROSITE" id="PS50801">
    <property type="entry name" value="STAS"/>
    <property type="match status" value="1"/>
</dbReference>
<dbReference type="Pfam" id="PF01740">
    <property type="entry name" value="STAS"/>
    <property type="match status" value="1"/>
</dbReference>
<dbReference type="SUPFAM" id="SSF52091">
    <property type="entry name" value="SpoIIaa-like"/>
    <property type="match status" value="1"/>
</dbReference>
<dbReference type="CDD" id="cd07043">
    <property type="entry name" value="STAS_anti-anti-sigma_factors"/>
    <property type="match status" value="1"/>
</dbReference>
<feature type="domain" description="STAS" evidence="1">
    <location>
        <begin position="1"/>
        <end position="97"/>
    </location>
</feature>